<dbReference type="EMBL" id="KB908637">
    <property type="protein sequence ID" value="EOA85747.1"/>
    <property type="molecule type" value="Genomic_DNA"/>
</dbReference>
<dbReference type="OrthoDB" id="3689811at2759"/>
<reference evidence="2 3" key="2">
    <citation type="journal article" date="2013" name="PLoS Genet.">
        <title>Comparative genome structure, secondary metabolite, and effector coding capacity across Cochliobolus pathogens.</title>
        <authorList>
            <person name="Condon B.J."/>
            <person name="Leng Y."/>
            <person name="Wu D."/>
            <person name="Bushley K.E."/>
            <person name="Ohm R.A."/>
            <person name="Otillar R."/>
            <person name="Martin J."/>
            <person name="Schackwitz W."/>
            <person name="Grimwood J."/>
            <person name="MohdZainudin N."/>
            <person name="Xue C."/>
            <person name="Wang R."/>
            <person name="Manning V.A."/>
            <person name="Dhillon B."/>
            <person name="Tu Z.J."/>
            <person name="Steffenson B.J."/>
            <person name="Salamov A."/>
            <person name="Sun H."/>
            <person name="Lowry S."/>
            <person name="LaButti K."/>
            <person name="Han J."/>
            <person name="Copeland A."/>
            <person name="Lindquist E."/>
            <person name="Barry K."/>
            <person name="Schmutz J."/>
            <person name="Baker S.E."/>
            <person name="Ciuffetti L.M."/>
            <person name="Grigoriev I.V."/>
            <person name="Zhong S."/>
            <person name="Turgeon B.G."/>
        </authorList>
    </citation>
    <scope>NUCLEOTIDE SEQUENCE [LARGE SCALE GENOMIC DNA]</scope>
    <source>
        <strain evidence="3">28A</strain>
    </source>
</reference>
<dbReference type="eggNOG" id="ENOG502SWD4">
    <property type="taxonomic scope" value="Eukaryota"/>
</dbReference>
<evidence type="ECO:0000313" key="3">
    <source>
        <dbReference type="Proteomes" id="UP000016935"/>
    </source>
</evidence>
<gene>
    <name evidence="2" type="ORF">SETTUDRAFT_28931</name>
</gene>
<dbReference type="RefSeq" id="XP_008026528.1">
    <property type="nucleotide sequence ID" value="XM_008028337.1"/>
</dbReference>
<evidence type="ECO:0000313" key="2">
    <source>
        <dbReference type="EMBL" id="EOA85747.1"/>
    </source>
</evidence>
<organism evidence="2 3">
    <name type="scientific">Exserohilum turcicum (strain 28A)</name>
    <name type="common">Northern leaf blight fungus</name>
    <name type="synonym">Setosphaeria turcica</name>
    <dbReference type="NCBI Taxonomy" id="671987"/>
    <lineage>
        <taxon>Eukaryota</taxon>
        <taxon>Fungi</taxon>
        <taxon>Dikarya</taxon>
        <taxon>Ascomycota</taxon>
        <taxon>Pezizomycotina</taxon>
        <taxon>Dothideomycetes</taxon>
        <taxon>Pleosporomycetidae</taxon>
        <taxon>Pleosporales</taxon>
        <taxon>Pleosporineae</taxon>
        <taxon>Pleosporaceae</taxon>
        <taxon>Exserohilum</taxon>
    </lineage>
</organism>
<feature type="non-terminal residue" evidence="2">
    <location>
        <position position="197"/>
    </location>
</feature>
<evidence type="ECO:0000256" key="1">
    <source>
        <dbReference type="SAM" id="MobiDB-lite"/>
    </source>
</evidence>
<dbReference type="AlphaFoldDB" id="R0KBZ3"/>
<sequence length="197" mass="22881">MDLGSQDFRNRIVWPAKYPATYDPAPPILVQLKQPSVDTEVEKDIKRRNALWEKDDYQRRNSPTTACIQRIRGLLRLPRARPLPPTPNPTPKPIRPASPSPPSARISLISANAFHYTMKRKENEFFTTSIYEIDRILEERQMKDDPDNAKLVQDRLPSVYHAYRDVFSRTAADQLPEHRPYDHKIVLTEPLPNQFSP</sequence>
<dbReference type="Proteomes" id="UP000016935">
    <property type="component" value="Unassembled WGS sequence"/>
</dbReference>
<proteinExistence type="predicted"/>
<feature type="compositionally biased region" description="Pro residues" evidence="1">
    <location>
        <begin position="81"/>
        <end position="102"/>
    </location>
</feature>
<name>R0KBZ3_EXST2</name>
<accession>R0KBZ3</accession>
<keyword evidence="3" id="KW-1185">Reference proteome</keyword>
<dbReference type="GeneID" id="19403295"/>
<protein>
    <submittedName>
        <fullName evidence="2">Uncharacterized protein</fullName>
    </submittedName>
</protein>
<feature type="region of interest" description="Disordered" evidence="1">
    <location>
        <begin position="78"/>
        <end position="103"/>
    </location>
</feature>
<reference evidence="2 3" key="1">
    <citation type="journal article" date="2012" name="PLoS Pathog.">
        <title>Diverse lifestyles and strategies of plant pathogenesis encoded in the genomes of eighteen Dothideomycetes fungi.</title>
        <authorList>
            <person name="Ohm R.A."/>
            <person name="Feau N."/>
            <person name="Henrissat B."/>
            <person name="Schoch C.L."/>
            <person name="Horwitz B.A."/>
            <person name="Barry K.W."/>
            <person name="Condon B.J."/>
            <person name="Copeland A.C."/>
            <person name="Dhillon B."/>
            <person name="Glaser F."/>
            <person name="Hesse C.N."/>
            <person name="Kosti I."/>
            <person name="LaButti K."/>
            <person name="Lindquist E.A."/>
            <person name="Lucas S."/>
            <person name="Salamov A.A."/>
            <person name="Bradshaw R.E."/>
            <person name="Ciuffetti L."/>
            <person name="Hamelin R.C."/>
            <person name="Kema G.H.J."/>
            <person name="Lawrence C."/>
            <person name="Scott J.A."/>
            <person name="Spatafora J.W."/>
            <person name="Turgeon B.G."/>
            <person name="de Wit P.J.G.M."/>
            <person name="Zhong S."/>
            <person name="Goodwin S.B."/>
            <person name="Grigoriev I.V."/>
        </authorList>
    </citation>
    <scope>NUCLEOTIDE SEQUENCE [LARGE SCALE GENOMIC DNA]</scope>
    <source>
        <strain evidence="3">28A</strain>
    </source>
</reference>
<dbReference type="HOGENOM" id="CLU_120292_0_0_1"/>